<dbReference type="EMBL" id="FOEN01000015">
    <property type="protein sequence ID" value="SEQ51120.1"/>
    <property type="molecule type" value="Genomic_DNA"/>
</dbReference>
<organism evidence="2 3">
    <name type="scientific">Ignavigranum ruoffiae</name>
    <dbReference type="NCBI Taxonomy" id="89093"/>
    <lineage>
        <taxon>Bacteria</taxon>
        <taxon>Bacillati</taxon>
        <taxon>Bacillota</taxon>
        <taxon>Bacilli</taxon>
        <taxon>Lactobacillales</taxon>
        <taxon>Aerococcaceae</taxon>
        <taxon>Ignavigranum</taxon>
    </lineage>
</organism>
<dbReference type="InterPro" id="IPR050490">
    <property type="entry name" value="Bact_solute-bd_prot1"/>
</dbReference>
<gene>
    <name evidence="2" type="ORF">SAMN04488558_11523</name>
</gene>
<dbReference type="Pfam" id="PF01547">
    <property type="entry name" value="SBP_bac_1"/>
    <property type="match status" value="1"/>
</dbReference>
<keyword evidence="1" id="KW-0732">Signal</keyword>
<feature type="signal peptide" evidence="1">
    <location>
        <begin position="1"/>
        <end position="24"/>
    </location>
</feature>
<sequence>MKLIKLSMLTLTLTNLLISPSAVIAQENNTVDILTSVTGGKDEEDAKAFNQKLEELTGLKVNIEKPAEDYNTVVLQKLSNGGEGLDLIYFNQDQLNDLVEQGALLDITDYVKNSEILSDPEVISQSEWDNITIDGKLYAGFNKKEIHRVVNLNQALLKKYKIEGLSEETLDGYYKLFKEMKDKVTDIDNFYPYNAVISNLFDLQPWFASQDIKTGIVINEAGKRTAPIASQEAKPVWEWLRKLYQEELMDPSSLTDTTKELREKFGANQTGVVVDWAAWTGLYNSNAGADYPDKFEAVPLGGTNNSDGKYMLTRGGASLWGIPATSDNVEGAIKVLETFATQEGGILLSLGAEGYDYVIEDGKYKLTEVGESHGKDHGAPFPISEKFEAPLPHNPGVDDAMKLLTFASTESFLPESAKYNEIVAQKAVEIIRGDVDVDTGLKEMQQALLDAGVIEE</sequence>
<protein>
    <submittedName>
        <fullName evidence="2">Carbohydrate ABC transporter substrate-binding protein, CUT1 family</fullName>
    </submittedName>
</protein>
<dbReference type="PANTHER" id="PTHR43649:SF12">
    <property type="entry name" value="DIACETYLCHITOBIOSE BINDING PROTEIN DASA"/>
    <property type="match status" value="1"/>
</dbReference>
<dbReference type="PANTHER" id="PTHR43649">
    <property type="entry name" value="ARABINOSE-BINDING PROTEIN-RELATED"/>
    <property type="match status" value="1"/>
</dbReference>
<dbReference type="Proteomes" id="UP000198833">
    <property type="component" value="Unassembled WGS sequence"/>
</dbReference>
<dbReference type="STRING" id="89093.SAMN04488558_11523"/>
<accession>A0A1H9GM33</accession>
<evidence type="ECO:0000256" key="1">
    <source>
        <dbReference type="SAM" id="SignalP"/>
    </source>
</evidence>
<dbReference type="RefSeq" id="WP_092572663.1">
    <property type="nucleotide sequence ID" value="NZ_FOEN01000015.1"/>
</dbReference>
<reference evidence="2 3" key="1">
    <citation type="submission" date="2016-10" db="EMBL/GenBank/DDBJ databases">
        <authorList>
            <person name="de Groot N.N."/>
        </authorList>
    </citation>
    <scope>NUCLEOTIDE SEQUENCE [LARGE SCALE GENOMIC DNA]</scope>
    <source>
        <strain evidence="2 3">DSM 15695</strain>
    </source>
</reference>
<proteinExistence type="predicted"/>
<keyword evidence="3" id="KW-1185">Reference proteome</keyword>
<dbReference type="SUPFAM" id="SSF53850">
    <property type="entry name" value="Periplasmic binding protein-like II"/>
    <property type="match status" value="1"/>
</dbReference>
<dbReference type="Gene3D" id="3.40.190.10">
    <property type="entry name" value="Periplasmic binding protein-like II"/>
    <property type="match status" value="1"/>
</dbReference>
<evidence type="ECO:0000313" key="2">
    <source>
        <dbReference type="EMBL" id="SEQ51120.1"/>
    </source>
</evidence>
<dbReference type="OrthoDB" id="9766758at2"/>
<name>A0A1H9GM33_9LACT</name>
<dbReference type="AlphaFoldDB" id="A0A1H9GM33"/>
<feature type="chain" id="PRO_5039279183" evidence="1">
    <location>
        <begin position="25"/>
        <end position="456"/>
    </location>
</feature>
<evidence type="ECO:0000313" key="3">
    <source>
        <dbReference type="Proteomes" id="UP000198833"/>
    </source>
</evidence>
<dbReference type="InterPro" id="IPR006059">
    <property type="entry name" value="SBP"/>
</dbReference>